<keyword evidence="2 6" id="KW-0812">Transmembrane</keyword>
<keyword evidence="5 6" id="KW-0472">Membrane</keyword>
<organism evidence="8 9">
    <name type="scientific">Apilactobacillus timberlakei</name>
    <dbReference type="NCBI Taxonomy" id="2008380"/>
    <lineage>
        <taxon>Bacteria</taxon>
        <taxon>Bacillati</taxon>
        <taxon>Bacillota</taxon>
        <taxon>Bacilli</taxon>
        <taxon>Lactobacillales</taxon>
        <taxon>Lactobacillaceae</taxon>
        <taxon>Apilactobacillus</taxon>
    </lineage>
</organism>
<feature type="transmembrane region" description="Helical" evidence="6">
    <location>
        <begin position="748"/>
        <end position="772"/>
    </location>
</feature>
<keyword evidence="4 6" id="KW-1133">Transmembrane helix</keyword>
<dbReference type="PROSITE" id="PS00154">
    <property type="entry name" value="ATPASE_E1_E2"/>
    <property type="match status" value="1"/>
</dbReference>
<dbReference type="Pfam" id="PF00122">
    <property type="entry name" value="E1-E2_ATPase"/>
    <property type="match status" value="1"/>
</dbReference>
<feature type="transmembrane region" description="Helical" evidence="6">
    <location>
        <begin position="715"/>
        <end position="736"/>
    </location>
</feature>
<dbReference type="InterPro" id="IPR023299">
    <property type="entry name" value="ATPase_P-typ_cyto_dom_N"/>
</dbReference>
<dbReference type="SFLD" id="SFLDF00027">
    <property type="entry name" value="p-type_atpase"/>
    <property type="match status" value="1"/>
</dbReference>
<dbReference type="InterPro" id="IPR008250">
    <property type="entry name" value="ATPase_P-typ_transduc_dom_A_sf"/>
</dbReference>
<dbReference type="PRINTS" id="PR00120">
    <property type="entry name" value="HATPASE"/>
</dbReference>
<dbReference type="SUPFAM" id="SSF81665">
    <property type="entry name" value="Calcium ATPase, transmembrane domain M"/>
    <property type="match status" value="1"/>
</dbReference>
<evidence type="ECO:0000256" key="2">
    <source>
        <dbReference type="ARBA" id="ARBA00022692"/>
    </source>
</evidence>
<feature type="transmembrane region" description="Helical" evidence="6">
    <location>
        <begin position="69"/>
        <end position="87"/>
    </location>
</feature>
<dbReference type="SUPFAM" id="SSF56784">
    <property type="entry name" value="HAD-like"/>
    <property type="match status" value="1"/>
</dbReference>
<dbReference type="InterPro" id="IPR001757">
    <property type="entry name" value="P_typ_ATPase"/>
</dbReference>
<sequence>MLAEQVNSQKGLTHSEVSKLYAKGLHNNKSHDFTLSISQILKNNTFTLFNLINIVLALMVLYTGDYKNLLFLIIAVANTIIGSIQEIRSKRQLDKMAILSESKIKVVRDGNVQEVDPEQIVLGDVILLSHGDQVPVDGEILTATGLQVDESQITGEPNSIAKQASDHITSGSFVLSGSARILAAKVGDDTFVNKMESEVNQTDKKSDSKMLHTINRIIKILTFIIVPLGSALLAIKLLSGDDINKALLGTVASMIGMIPEGLVLLSSVTLAVSAMKLAKKNVLVRDLSAIETLARVDTICLDKTGTITTGNLKFEDVVPVGKISKENMKSVLGGIVYSSDDDNETSLAIKKSIDDPNWNLVESVPFSSDKKWSGAKFDNGNYVMGAPQFVFKNMNSELKTKIDSYTLSGYRVLCLAKVSGELKQPLNNASLLGLILISDEIRSDARDTLAYFKNQDTDLNIISGDDPKTVSNIGQRVGLPNSSDLVDMSTISDNTDYQELVNKYTIFGRVTPKQKKRLIQAYQSNGRTVAMTGDGVNDMLAMKQANCGVAMASGSESTKGIADFVLINSNFSSMVNVLGEGRRVINNISSVASLYLIKTMFSLALTVLFMFSAYSYPFQPIQLTPINTFMVGLPSFLLALSPNYQRVTNQFYRKIYEVALPAAITIVGYVLLIMLIGEWVDFTYLQRATLSVLVTGFIYWLALFMVSKPFNKTKIVIIVPTIVIFAMIFIFFNKVFSLVSILDYPINLHALLVVGTSIPVFFFVTLIVTKIVKICSKYRKRKLG</sequence>
<dbReference type="GO" id="GO:0016787">
    <property type="term" value="F:hydrolase activity"/>
    <property type="evidence" value="ECO:0007669"/>
    <property type="project" value="UniProtKB-KW"/>
</dbReference>
<evidence type="ECO:0000256" key="1">
    <source>
        <dbReference type="ARBA" id="ARBA00004141"/>
    </source>
</evidence>
<evidence type="ECO:0000313" key="9">
    <source>
        <dbReference type="Proteomes" id="UP000767392"/>
    </source>
</evidence>
<accession>A0ABY2Z045</accession>
<dbReference type="InterPro" id="IPR044492">
    <property type="entry name" value="P_typ_ATPase_HD_dom"/>
</dbReference>
<feature type="transmembrane region" description="Helical" evidence="6">
    <location>
        <begin position="626"/>
        <end position="644"/>
    </location>
</feature>
<evidence type="ECO:0000259" key="7">
    <source>
        <dbReference type="Pfam" id="PF00122"/>
    </source>
</evidence>
<dbReference type="Gene3D" id="3.40.50.1000">
    <property type="entry name" value="HAD superfamily/HAD-like"/>
    <property type="match status" value="1"/>
</dbReference>
<evidence type="ECO:0000256" key="5">
    <source>
        <dbReference type="ARBA" id="ARBA00023136"/>
    </source>
</evidence>
<comment type="caution">
    <text evidence="8">The sequence shown here is derived from an EMBL/GenBank/DDBJ whole genome shotgun (WGS) entry which is preliminary data.</text>
</comment>
<dbReference type="Gene3D" id="1.20.1110.10">
    <property type="entry name" value="Calcium-transporting ATPase, transmembrane domain"/>
    <property type="match status" value="1"/>
</dbReference>
<dbReference type="SFLD" id="SFLDS00003">
    <property type="entry name" value="Haloacid_Dehalogenase"/>
    <property type="match status" value="1"/>
</dbReference>
<dbReference type="Gene3D" id="3.40.1110.10">
    <property type="entry name" value="Calcium-transporting ATPase, cytoplasmic domain N"/>
    <property type="match status" value="1"/>
</dbReference>
<dbReference type="InterPro" id="IPR059000">
    <property type="entry name" value="ATPase_P-type_domA"/>
</dbReference>
<evidence type="ECO:0000256" key="3">
    <source>
        <dbReference type="ARBA" id="ARBA00022967"/>
    </source>
</evidence>
<protein>
    <submittedName>
        <fullName evidence="8">HAD family hydrolase</fullName>
    </submittedName>
</protein>
<feature type="transmembrane region" description="Helical" evidence="6">
    <location>
        <begin position="217"/>
        <end position="235"/>
    </location>
</feature>
<dbReference type="EMBL" id="QUAM01000001">
    <property type="protein sequence ID" value="TPR16204.1"/>
    <property type="molecule type" value="Genomic_DNA"/>
</dbReference>
<feature type="transmembrane region" description="Helical" evidence="6">
    <location>
        <begin position="247"/>
        <end position="272"/>
    </location>
</feature>
<keyword evidence="3" id="KW-1278">Translocase</keyword>
<dbReference type="InterPro" id="IPR023214">
    <property type="entry name" value="HAD_sf"/>
</dbReference>
<feature type="transmembrane region" description="Helical" evidence="6">
    <location>
        <begin position="688"/>
        <end position="706"/>
    </location>
</feature>
<dbReference type="InterPro" id="IPR018303">
    <property type="entry name" value="ATPase_P-typ_P_site"/>
</dbReference>
<dbReference type="InterPro" id="IPR036412">
    <property type="entry name" value="HAD-like_sf"/>
</dbReference>
<keyword evidence="9" id="KW-1185">Reference proteome</keyword>
<dbReference type="Pfam" id="PF00702">
    <property type="entry name" value="Hydrolase"/>
    <property type="match status" value="1"/>
</dbReference>
<gene>
    <name evidence="8" type="ORF">DY048_01705</name>
</gene>
<dbReference type="PRINTS" id="PR00119">
    <property type="entry name" value="CATATPASE"/>
</dbReference>
<dbReference type="Proteomes" id="UP000767392">
    <property type="component" value="Unassembled WGS sequence"/>
</dbReference>
<dbReference type="Gene3D" id="2.70.150.10">
    <property type="entry name" value="Calcium-transporting ATPase, cytoplasmic transduction domain A"/>
    <property type="match status" value="1"/>
</dbReference>
<dbReference type="SUPFAM" id="SSF81653">
    <property type="entry name" value="Calcium ATPase, transduction domain A"/>
    <property type="match status" value="1"/>
</dbReference>
<feature type="transmembrane region" description="Helical" evidence="6">
    <location>
        <begin position="592"/>
        <end position="614"/>
    </location>
</feature>
<dbReference type="InterPro" id="IPR023298">
    <property type="entry name" value="ATPase_P-typ_TM_dom_sf"/>
</dbReference>
<keyword evidence="8" id="KW-0378">Hydrolase</keyword>
<evidence type="ECO:0000256" key="6">
    <source>
        <dbReference type="SAM" id="Phobius"/>
    </source>
</evidence>
<reference evidence="8 9" key="1">
    <citation type="submission" date="2018-08" db="EMBL/GenBank/DDBJ databases">
        <title>Comparative genomics of wild bee and flower associated Lactobacillus reveals potential adaptation to the bee host.</title>
        <authorList>
            <person name="Vuong H.Q."/>
            <person name="Mcfrederick Q.S."/>
        </authorList>
    </citation>
    <scope>NUCLEOTIDE SEQUENCE [LARGE SCALE GENOMIC DNA]</scope>
    <source>
        <strain evidence="8 9">HV_04</strain>
    </source>
</reference>
<name>A0ABY2Z045_9LACO</name>
<proteinExistence type="predicted"/>
<dbReference type="PANTHER" id="PTHR42861">
    <property type="entry name" value="CALCIUM-TRANSPORTING ATPASE"/>
    <property type="match status" value="1"/>
</dbReference>
<feature type="domain" description="P-type ATPase A" evidence="7">
    <location>
        <begin position="100"/>
        <end position="199"/>
    </location>
</feature>
<feature type="transmembrane region" description="Helical" evidence="6">
    <location>
        <begin position="45"/>
        <end position="63"/>
    </location>
</feature>
<dbReference type="NCBIfam" id="TIGR01494">
    <property type="entry name" value="ATPase_P-type"/>
    <property type="match status" value="2"/>
</dbReference>
<dbReference type="SFLD" id="SFLDG00002">
    <property type="entry name" value="C1.7:_P-type_atpase_like"/>
    <property type="match status" value="1"/>
</dbReference>
<feature type="transmembrane region" description="Helical" evidence="6">
    <location>
        <begin position="656"/>
        <end position="676"/>
    </location>
</feature>
<evidence type="ECO:0000313" key="8">
    <source>
        <dbReference type="EMBL" id="TPR16204.1"/>
    </source>
</evidence>
<comment type="subcellular location">
    <subcellularLocation>
        <location evidence="1">Membrane</location>
        <topology evidence="1">Multi-pass membrane protein</topology>
    </subcellularLocation>
</comment>
<evidence type="ECO:0000256" key="4">
    <source>
        <dbReference type="ARBA" id="ARBA00022989"/>
    </source>
</evidence>